<dbReference type="SUPFAM" id="SSF57783">
    <property type="entry name" value="Zinc beta-ribbon"/>
    <property type="match status" value="1"/>
</dbReference>
<dbReference type="EMBL" id="WTVS01000035">
    <property type="protein sequence ID" value="NMF98951.1"/>
    <property type="molecule type" value="Genomic_DNA"/>
</dbReference>
<dbReference type="Pfam" id="PF01396">
    <property type="entry name" value="Zn_ribbon_Top1"/>
    <property type="match status" value="1"/>
</dbReference>
<keyword evidence="1" id="KW-0472">Membrane</keyword>
<comment type="caution">
    <text evidence="3">The sequence shown here is derived from an EMBL/GenBank/DDBJ whole genome shotgun (WGS) entry which is preliminary data.</text>
</comment>
<reference evidence="3 4" key="1">
    <citation type="submission" date="2019-12" db="EMBL/GenBank/DDBJ databases">
        <title>Comparative genomics gives insights into the taxonomy of the Azoarcus-Aromatoleum group and reveals separate origins of nif in the plant-associated Azoarcus and non-plant-associated Aromatoleum sub-groups.</title>
        <authorList>
            <person name="Lafos M."/>
            <person name="Maluk M."/>
            <person name="Batista M."/>
            <person name="Junghare M."/>
            <person name="Carmona M."/>
            <person name="Faoro H."/>
            <person name="Cruz L.M."/>
            <person name="Battistoni F."/>
            <person name="De Souza E."/>
            <person name="Pedrosa F."/>
            <person name="Chen W.-M."/>
            <person name="Poole P.S."/>
            <person name="Dixon R.A."/>
            <person name="James E.K."/>
        </authorList>
    </citation>
    <scope>NUCLEOTIDE SEQUENCE [LARGE SCALE GENOMIC DNA]</scope>
    <source>
        <strain evidence="3 4">T</strain>
    </source>
</reference>
<feature type="domain" description="DNA topoisomerase type IA zn finger" evidence="2">
    <location>
        <begin position="107"/>
        <end position="142"/>
    </location>
</feature>
<proteinExistence type="predicted"/>
<feature type="transmembrane region" description="Helical" evidence="1">
    <location>
        <begin position="66"/>
        <end position="88"/>
    </location>
</feature>
<evidence type="ECO:0000313" key="4">
    <source>
        <dbReference type="Proteomes" id="UP000634522"/>
    </source>
</evidence>
<dbReference type="RefSeq" id="WP_169141639.1">
    <property type="nucleotide sequence ID" value="NZ_WTVS01000035.1"/>
</dbReference>
<sequence length="143" mass="15130">MARRKSGILEVLMEIAAHLPWQVGVGLAVIAYFVLHYFATQVPLPSNPAELKALGKTMGDSMVHGLWTTIAGVLQYVVPVALLVGAGVSAKRRHGRKDPAGSEALACPKCGGAMVRRTAKSGSNAGNEFWGCAKYPACRGVRN</sequence>
<dbReference type="InterPro" id="IPR013498">
    <property type="entry name" value="Topo_IA_Znf"/>
</dbReference>
<keyword evidence="4" id="KW-1185">Reference proteome</keyword>
<keyword evidence="1" id="KW-0812">Transmembrane</keyword>
<protein>
    <recommendedName>
        <fullName evidence="2">DNA topoisomerase type IA zn finger domain-containing protein</fullName>
    </recommendedName>
</protein>
<gene>
    <name evidence="3" type="ORF">GPA27_16350</name>
</gene>
<evidence type="ECO:0000256" key="1">
    <source>
        <dbReference type="SAM" id="Phobius"/>
    </source>
</evidence>
<feature type="transmembrane region" description="Helical" evidence="1">
    <location>
        <begin position="21"/>
        <end position="39"/>
    </location>
</feature>
<evidence type="ECO:0000259" key="2">
    <source>
        <dbReference type="Pfam" id="PF01396"/>
    </source>
</evidence>
<accession>A0ABX1NI31</accession>
<dbReference type="Proteomes" id="UP000634522">
    <property type="component" value="Unassembled WGS sequence"/>
</dbReference>
<keyword evidence="1" id="KW-1133">Transmembrane helix</keyword>
<name>A0ABX1NI31_9RHOO</name>
<evidence type="ECO:0000313" key="3">
    <source>
        <dbReference type="EMBL" id="NMF98951.1"/>
    </source>
</evidence>
<dbReference type="Gene3D" id="3.30.65.10">
    <property type="entry name" value="Bacterial Topoisomerase I, domain 1"/>
    <property type="match status" value="1"/>
</dbReference>
<organism evidence="3 4">
    <name type="scientific">Aromatoleum toluolicum</name>
    <dbReference type="NCBI Taxonomy" id="90060"/>
    <lineage>
        <taxon>Bacteria</taxon>
        <taxon>Pseudomonadati</taxon>
        <taxon>Pseudomonadota</taxon>
        <taxon>Betaproteobacteria</taxon>
        <taxon>Rhodocyclales</taxon>
        <taxon>Rhodocyclaceae</taxon>
        <taxon>Aromatoleum</taxon>
    </lineage>
</organism>